<dbReference type="RefSeq" id="WP_115731210.1">
    <property type="nucleotide sequence ID" value="NZ_SLZO01000002.1"/>
</dbReference>
<sequence length="95" mass="10807">MPVLWGSLTGPAVHWTVAPGRIEIVQMRPFRQARQDVSAHQIERFETRECPSMEGGSTWGVTVIGRDGRRFDTRDFGSSRTADIFRQRIEGLFNS</sequence>
<dbReference type="Proteomes" id="UP000254701">
    <property type="component" value="Unassembled WGS sequence"/>
</dbReference>
<dbReference type="AlphaFoldDB" id="A0A380WJC5"/>
<proteinExistence type="predicted"/>
<protein>
    <submittedName>
        <fullName evidence="1">Uncharacterized protein</fullName>
    </submittedName>
</protein>
<name>A0A380WJC5_AMIAI</name>
<evidence type="ECO:0000313" key="1">
    <source>
        <dbReference type="EMBL" id="SUU88960.1"/>
    </source>
</evidence>
<evidence type="ECO:0000313" key="2">
    <source>
        <dbReference type="Proteomes" id="UP000254701"/>
    </source>
</evidence>
<organism evidence="1 2">
    <name type="scientific">Aminobacter aminovorans</name>
    <name type="common">Chelatobacter heintzii</name>
    <dbReference type="NCBI Taxonomy" id="83263"/>
    <lineage>
        <taxon>Bacteria</taxon>
        <taxon>Pseudomonadati</taxon>
        <taxon>Pseudomonadota</taxon>
        <taxon>Alphaproteobacteria</taxon>
        <taxon>Hyphomicrobiales</taxon>
        <taxon>Phyllobacteriaceae</taxon>
        <taxon>Aminobacter</taxon>
    </lineage>
</organism>
<gene>
    <name evidence="1" type="ORF">NCTC10684_02192</name>
</gene>
<reference evidence="1 2" key="1">
    <citation type="submission" date="2018-06" db="EMBL/GenBank/DDBJ databases">
        <authorList>
            <consortium name="Pathogen Informatics"/>
            <person name="Doyle S."/>
        </authorList>
    </citation>
    <scope>NUCLEOTIDE SEQUENCE [LARGE SCALE GENOMIC DNA]</scope>
    <source>
        <strain evidence="1 2">NCTC10684</strain>
    </source>
</reference>
<accession>A0A380WJC5</accession>
<dbReference type="EMBL" id="UFSM01000001">
    <property type="protein sequence ID" value="SUU88960.1"/>
    <property type="molecule type" value="Genomic_DNA"/>
</dbReference>